<dbReference type="EMBL" id="KI966430">
    <property type="protein sequence ID" value="EWC45202.1"/>
    <property type="molecule type" value="Genomic_DNA"/>
</dbReference>
<proteinExistence type="inferred from homology"/>
<dbReference type="InterPro" id="IPR037459">
    <property type="entry name" value="RhgT-like"/>
</dbReference>
<dbReference type="PANTHER" id="PTHR43695">
    <property type="entry name" value="PUTATIVE (AFU_ORTHOLOGUE AFUA_2G17250)-RELATED"/>
    <property type="match status" value="1"/>
</dbReference>
<gene>
    <name evidence="3" type="ORF">DRE_06090</name>
</gene>
<dbReference type="InterPro" id="IPR036514">
    <property type="entry name" value="SGNH_hydro_sf"/>
</dbReference>
<protein>
    <submittedName>
        <fullName evidence="3">Uncharacterized protein</fullName>
    </submittedName>
</protein>
<name>W7HYG1_9PEZI</name>
<evidence type="ECO:0000313" key="3">
    <source>
        <dbReference type="EMBL" id="EWC45202.1"/>
    </source>
</evidence>
<reference evidence="3 4" key="1">
    <citation type="submission" date="2013-05" db="EMBL/GenBank/DDBJ databases">
        <title>Drechslerella stenobrocha genome reveals carnivorous origination and mechanical trapping mechanism of predatory fungi.</title>
        <authorList>
            <person name="Liu X."/>
            <person name="Zhang W."/>
            <person name="Liu K."/>
        </authorList>
    </citation>
    <scope>NUCLEOTIDE SEQUENCE [LARGE SCALE GENOMIC DNA]</scope>
    <source>
        <strain evidence="3 4">248</strain>
    </source>
</reference>
<dbReference type="OrthoDB" id="2141316at2759"/>
<evidence type="ECO:0000256" key="2">
    <source>
        <dbReference type="ARBA" id="ARBA00022801"/>
    </source>
</evidence>
<organism evidence="3 4">
    <name type="scientific">Drechslerella stenobrocha 248</name>
    <dbReference type="NCBI Taxonomy" id="1043628"/>
    <lineage>
        <taxon>Eukaryota</taxon>
        <taxon>Fungi</taxon>
        <taxon>Dikarya</taxon>
        <taxon>Ascomycota</taxon>
        <taxon>Pezizomycotina</taxon>
        <taxon>Orbiliomycetes</taxon>
        <taxon>Orbiliales</taxon>
        <taxon>Orbiliaceae</taxon>
        <taxon>Drechslerella</taxon>
    </lineage>
</organism>
<evidence type="ECO:0000256" key="1">
    <source>
        <dbReference type="ARBA" id="ARBA00008668"/>
    </source>
</evidence>
<dbReference type="GO" id="GO:0016787">
    <property type="term" value="F:hydrolase activity"/>
    <property type="evidence" value="ECO:0007669"/>
    <property type="project" value="UniProtKB-KW"/>
</dbReference>
<dbReference type="PANTHER" id="PTHR43695:SF1">
    <property type="entry name" value="RHAMNOGALACTURONAN ACETYLESTERASE"/>
    <property type="match status" value="1"/>
</dbReference>
<accession>W7HYG1</accession>
<keyword evidence="4" id="KW-1185">Reference proteome</keyword>
<dbReference type="AlphaFoldDB" id="W7HYG1"/>
<sequence>MGVFGGQPGSRAVLRLPVKIMLLLVAAWLLVLCVGYAQQFQNPFSRYEPVHIDIDELPRMPTLHLVGDSSMCRGGTNNGVKGVKYEGWGEFAQDYFECKVTSYAISGRSSRMYTWEGRFDRVFNATKPGDYVVMQFGRNDKGKLRPKDNGKAVCPGRELNRTCRSIFKGKKVDVLTFGGYLANATARFRELGANVIIAAPTNNNPYGAGDSFYAKPTEWGPLSKITAEVLNLTWVDHFLYGTEMMRRLGKNETQKLYPVQADRSHTNPLGADFMARAFVRGLMCTDSGLSRYVNATAAQRITGGCLPEMAQDYQG</sequence>
<dbReference type="Gene3D" id="3.40.50.1110">
    <property type="entry name" value="SGNH hydrolase"/>
    <property type="match status" value="1"/>
</dbReference>
<dbReference type="SUPFAM" id="SSF52266">
    <property type="entry name" value="SGNH hydrolase"/>
    <property type="match status" value="1"/>
</dbReference>
<comment type="similarity">
    <text evidence="1">Belongs to the 'GDSL' lipolytic enzyme family.</text>
</comment>
<dbReference type="HOGENOM" id="CLU_065859_0_0_1"/>
<dbReference type="Proteomes" id="UP000024837">
    <property type="component" value="Unassembled WGS sequence"/>
</dbReference>
<keyword evidence="2" id="KW-0378">Hydrolase</keyword>
<evidence type="ECO:0000313" key="4">
    <source>
        <dbReference type="Proteomes" id="UP000024837"/>
    </source>
</evidence>